<keyword evidence="1" id="KW-0472">Membrane</keyword>
<evidence type="ECO:0000313" key="3">
    <source>
        <dbReference type="Proteomes" id="UP000242418"/>
    </source>
</evidence>
<reference evidence="2 3" key="1">
    <citation type="submission" date="2016-10" db="EMBL/GenBank/DDBJ databases">
        <authorList>
            <person name="Varghese N."/>
            <person name="Submissions S."/>
        </authorList>
    </citation>
    <scope>NUCLEOTIDE SEQUENCE [LARGE SCALE GENOMIC DNA]</scope>
    <source>
        <strain evidence="2 3">DSM 17833</strain>
    </source>
</reference>
<protein>
    <submittedName>
        <fullName evidence="2">Uncharacterized protein</fullName>
    </submittedName>
</protein>
<keyword evidence="1" id="KW-0812">Transmembrane</keyword>
<feature type="transmembrane region" description="Helical" evidence="1">
    <location>
        <begin position="36"/>
        <end position="53"/>
    </location>
</feature>
<accession>A0AB37ZD63</accession>
<proteinExistence type="predicted"/>
<dbReference type="Proteomes" id="UP000242418">
    <property type="component" value="Unassembled WGS sequence"/>
</dbReference>
<name>A0AB37ZD63_9PSED</name>
<evidence type="ECO:0000313" key="2">
    <source>
        <dbReference type="EMBL" id="SCW89607.1"/>
    </source>
</evidence>
<gene>
    <name evidence="2" type="ORF">SAMN05216370_0055</name>
</gene>
<organism evidence="2 3">
    <name type="scientific">Pseudomonas peli</name>
    <dbReference type="NCBI Taxonomy" id="592361"/>
    <lineage>
        <taxon>Bacteria</taxon>
        <taxon>Pseudomonadati</taxon>
        <taxon>Pseudomonadota</taxon>
        <taxon>Gammaproteobacteria</taxon>
        <taxon>Pseudomonadales</taxon>
        <taxon>Pseudomonadaceae</taxon>
        <taxon>Pseudomonas</taxon>
    </lineage>
</organism>
<keyword evidence="1" id="KW-1133">Transmembrane helix</keyword>
<dbReference type="EMBL" id="FMTL01000011">
    <property type="protein sequence ID" value="SCW89607.1"/>
    <property type="molecule type" value="Genomic_DNA"/>
</dbReference>
<keyword evidence="3" id="KW-1185">Reference proteome</keyword>
<dbReference type="AlphaFoldDB" id="A0AB37ZD63"/>
<sequence length="66" mass="7381">MIPCASCFVWEFAGMFGPELQQRAVAVLASELTFPLLYSALTLTGLFYVALLLKQRSSLRKKKAVR</sequence>
<comment type="caution">
    <text evidence="2">The sequence shown here is derived from an EMBL/GenBank/DDBJ whole genome shotgun (WGS) entry which is preliminary data.</text>
</comment>
<evidence type="ECO:0000256" key="1">
    <source>
        <dbReference type="SAM" id="Phobius"/>
    </source>
</evidence>